<evidence type="ECO:0000313" key="6">
    <source>
        <dbReference type="EMBL" id="MQY06983.1"/>
    </source>
</evidence>
<keyword evidence="2 4" id="KW-0238">DNA-binding</keyword>
<reference evidence="6 7" key="1">
    <citation type="submission" date="2019-10" db="EMBL/GenBank/DDBJ databases">
        <title>Actinomadura rubteroloni sp. nov. and Actinomadura macrotermitis sp. nov., isolated from the gut of fungus growing-termite Macrotermes natalensis.</title>
        <authorList>
            <person name="Benndorf R."/>
            <person name="Martin K."/>
            <person name="Kuefner M."/>
            <person name="De Beer W."/>
            <person name="Kaster A.-K."/>
            <person name="Vollmers J."/>
            <person name="Poulsen M."/>
            <person name="Beemelmanns C."/>
        </authorList>
    </citation>
    <scope>NUCLEOTIDE SEQUENCE [LARGE SCALE GENOMIC DNA]</scope>
    <source>
        <strain evidence="6 7">RB68</strain>
    </source>
</reference>
<dbReference type="AlphaFoldDB" id="A0A7K0C0I9"/>
<dbReference type="PANTHER" id="PTHR30055">
    <property type="entry name" value="HTH-TYPE TRANSCRIPTIONAL REGULATOR RUTR"/>
    <property type="match status" value="1"/>
</dbReference>
<evidence type="ECO:0000256" key="1">
    <source>
        <dbReference type="ARBA" id="ARBA00023015"/>
    </source>
</evidence>
<dbReference type="InterPro" id="IPR009057">
    <property type="entry name" value="Homeodomain-like_sf"/>
</dbReference>
<evidence type="ECO:0000259" key="5">
    <source>
        <dbReference type="PROSITE" id="PS50977"/>
    </source>
</evidence>
<proteinExistence type="predicted"/>
<comment type="caution">
    <text evidence="6">The sequence shown here is derived from an EMBL/GenBank/DDBJ whole genome shotgun (WGS) entry which is preliminary data.</text>
</comment>
<dbReference type="Proteomes" id="UP000487268">
    <property type="component" value="Unassembled WGS sequence"/>
</dbReference>
<dbReference type="RefSeq" id="WP_194293491.1">
    <property type="nucleotide sequence ID" value="NZ_WEGH01000003.1"/>
</dbReference>
<dbReference type="Pfam" id="PF00440">
    <property type="entry name" value="TetR_N"/>
    <property type="match status" value="1"/>
</dbReference>
<dbReference type="InterPro" id="IPR001647">
    <property type="entry name" value="HTH_TetR"/>
</dbReference>
<feature type="DNA-binding region" description="H-T-H motif" evidence="4">
    <location>
        <begin position="30"/>
        <end position="49"/>
    </location>
</feature>
<sequence>MPYIEAAVRRPQFIAAARSALAAHGVAKTSVRVVAAEAGVPLATMQYVFPSKAELLRAVIEDVVDEIAEVLAGSAEVDRGLEHAIRQGLEAFWGALVEGGRELQLLQYELTLYALRTPGSEELARRQYQRYADVVAGWCRQAAQSAGEVTSVPFDRLARMIVAGVDGLILQYVSDPDDARAREAVAALADMAIGLAGVRPR</sequence>
<protein>
    <recommendedName>
        <fullName evidence="5">HTH tetR-type domain-containing protein</fullName>
    </recommendedName>
</protein>
<dbReference type="Pfam" id="PF17940">
    <property type="entry name" value="TetR_C_31"/>
    <property type="match status" value="1"/>
</dbReference>
<keyword evidence="7" id="KW-1185">Reference proteome</keyword>
<dbReference type="EMBL" id="WEGH01000003">
    <property type="protein sequence ID" value="MQY06983.1"/>
    <property type="molecule type" value="Genomic_DNA"/>
</dbReference>
<dbReference type="Gene3D" id="1.10.357.10">
    <property type="entry name" value="Tetracycline Repressor, domain 2"/>
    <property type="match status" value="1"/>
</dbReference>
<keyword evidence="1" id="KW-0805">Transcription regulation</keyword>
<evidence type="ECO:0000256" key="3">
    <source>
        <dbReference type="ARBA" id="ARBA00023163"/>
    </source>
</evidence>
<dbReference type="GO" id="GO:0003700">
    <property type="term" value="F:DNA-binding transcription factor activity"/>
    <property type="evidence" value="ECO:0007669"/>
    <property type="project" value="TreeGrafter"/>
</dbReference>
<evidence type="ECO:0000313" key="7">
    <source>
        <dbReference type="Proteomes" id="UP000487268"/>
    </source>
</evidence>
<evidence type="ECO:0000256" key="2">
    <source>
        <dbReference type="ARBA" id="ARBA00023125"/>
    </source>
</evidence>
<dbReference type="GO" id="GO:0000976">
    <property type="term" value="F:transcription cis-regulatory region binding"/>
    <property type="evidence" value="ECO:0007669"/>
    <property type="project" value="TreeGrafter"/>
</dbReference>
<dbReference type="InterPro" id="IPR036271">
    <property type="entry name" value="Tet_transcr_reg_TetR-rel_C_sf"/>
</dbReference>
<keyword evidence="3" id="KW-0804">Transcription</keyword>
<name>A0A7K0C0I9_9ACTN</name>
<dbReference type="SUPFAM" id="SSF46689">
    <property type="entry name" value="Homeodomain-like"/>
    <property type="match status" value="1"/>
</dbReference>
<dbReference type="SUPFAM" id="SSF48498">
    <property type="entry name" value="Tetracyclin repressor-like, C-terminal domain"/>
    <property type="match status" value="1"/>
</dbReference>
<feature type="domain" description="HTH tetR-type" evidence="5">
    <location>
        <begin position="7"/>
        <end position="67"/>
    </location>
</feature>
<gene>
    <name evidence="6" type="ORF">ACRB68_50800</name>
</gene>
<dbReference type="PANTHER" id="PTHR30055:SF234">
    <property type="entry name" value="HTH-TYPE TRANSCRIPTIONAL REGULATOR BETI"/>
    <property type="match status" value="1"/>
</dbReference>
<evidence type="ECO:0000256" key="4">
    <source>
        <dbReference type="PROSITE-ProRule" id="PRU00335"/>
    </source>
</evidence>
<accession>A0A7K0C0I9</accession>
<dbReference type="PROSITE" id="PS50977">
    <property type="entry name" value="HTH_TETR_2"/>
    <property type="match status" value="1"/>
</dbReference>
<organism evidence="6 7">
    <name type="scientific">Actinomadura macrotermitis</name>
    <dbReference type="NCBI Taxonomy" id="2585200"/>
    <lineage>
        <taxon>Bacteria</taxon>
        <taxon>Bacillati</taxon>
        <taxon>Actinomycetota</taxon>
        <taxon>Actinomycetes</taxon>
        <taxon>Streptosporangiales</taxon>
        <taxon>Thermomonosporaceae</taxon>
        <taxon>Actinomadura</taxon>
    </lineage>
</organism>
<dbReference type="InterPro" id="IPR041583">
    <property type="entry name" value="TetR_C_31"/>
</dbReference>
<dbReference type="InterPro" id="IPR050109">
    <property type="entry name" value="HTH-type_TetR-like_transc_reg"/>
</dbReference>